<dbReference type="SUPFAM" id="SSF81606">
    <property type="entry name" value="PP2C-like"/>
    <property type="match status" value="1"/>
</dbReference>
<accession>A0A8S0U3I7</accession>
<proteinExistence type="predicted"/>
<reference evidence="2 3" key="1">
    <citation type="submission" date="2019-12" db="EMBL/GenBank/DDBJ databases">
        <authorList>
            <person name="Alioto T."/>
            <person name="Alioto T."/>
            <person name="Gomez Garrido J."/>
        </authorList>
    </citation>
    <scope>NUCLEOTIDE SEQUENCE [LARGE SCALE GENOMIC DNA]</scope>
</reference>
<dbReference type="PANTHER" id="PTHR13832">
    <property type="entry name" value="PROTEIN PHOSPHATASE 2C"/>
    <property type="match status" value="1"/>
</dbReference>
<dbReference type="PANTHER" id="PTHR13832:SF550">
    <property type="entry name" value="PROTEIN PHOSPHATASE 2C 40-RELATED"/>
    <property type="match status" value="1"/>
</dbReference>
<organism evidence="2 3">
    <name type="scientific">Olea europaea subsp. europaea</name>
    <dbReference type="NCBI Taxonomy" id="158383"/>
    <lineage>
        <taxon>Eukaryota</taxon>
        <taxon>Viridiplantae</taxon>
        <taxon>Streptophyta</taxon>
        <taxon>Embryophyta</taxon>
        <taxon>Tracheophyta</taxon>
        <taxon>Spermatophyta</taxon>
        <taxon>Magnoliopsida</taxon>
        <taxon>eudicotyledons</taxon>
        <taxon>Gunneridae</taxon>
        <taxon>Pentapetalae</taxon>
        <taxon>asterids</taxon>
        <taxon>lamiids</taxon>
        <taxon>Lamiales</taxon>
        <taxon>Oleaceae</taxon>
        <taxon>Oleeae</taxon>
        <taxon>Olea</taxon>
    </lineage>
</organism>
<dbReference type="OrthoDB" id="420076at2759"/>
<dbReference type="CDD" id="cd00143">
    <property type="entry name" value="PP2Cc"/>
    <property type="match status" value="1"/>
</dbReference>
<feature type="domain" description="PPM-type phosphatase" evidence="1">
    <location>
        <begin position="1"/>
        <end position="177"/>
    </location>
</feature>
<dbReference type="AlphaFoldDB" id="A0A8S0U3I7"/>
<evidence type="ECO:0000259" key="1">
    <source>
        <dbReference type="PROSITE" id="PS51746"/>
    </source>
</evidence>
<dbReference type="Pfam" id="PF00481">
    <property type="entry name" value="PP2C"/>
    <property type="match status" value="1"/>
</dbReference>
<gene>
    <name evidence="2" type="ORF">OLEA9_A039652</name>
</gene>
<dbReference type="PROSITE" id="PS51746">
    <property type="entry name" value="PPM_2"/>
    <property type="match status" value="1"/>
</dbReference>
<dbReference type="InterPro" id="IPR036457">
    <property type="entry name" value="PPM-type-like_dom_sf"/>
</dbReference>
<dbReference type="GO" id="GO:0004722">
    <property type="term" value="F:protein serine/threonine phosphatase activity"/>
    <property type="evidence" value="ECO:0007669"/>
    <property type="project" value="InterPro"/>
</dbReference>
<evidence type="ECO:0000313" key="3">
    <source>
        <dbReference type="Proteomes" id="UP000594638"/>
    </source>
</evidence>
<dbReference type="EMBL" id="CACTIH010007367">
    <property type="protein sequence ID" value="CAA3011397.1"/>
    <property type="molecule type" value="Genomic_DNA"/>
</dbReference>
<protein>
    <submittedName>
        <fullName evidence="2">Probable protein phosphatase 2C 40</fullName>
    </submittedName>
</protein>
<dbReference type="Proteomes" id="UP000594638">
    <property type="component" value="Unassembled WGS sequence"/>
</dbReference>
<comment type="caution">
    <text evidence="2">The sequence shown here is derived from an EMBL/GenBank/DDBJ whole genome shotgun (WGS) entry which is preliminary data.</text>
</comment>
<dbReference type="Gene3D" id="3.60.40.10">
    <property type="entry name" value="PPM-type phosphatase domain"/>
    <property type="match status" value="1"/>
</dbReference>
<sequence>MNGSQWPQAVQLTDSHTVDNEVERTQLLLDHPDDPLTIVAGKVKGKLKVTRAFGVSYLKKKTMNDALMGILRVNNLTSPPYVSLEPSLHVHEVSSSDHFVVLGSDGLFDFFCNNEVVKLVHFYILSNPSGDPAKFLVEQLVVRAADCAGFSMEELMGIPAGRRWKYHDDVTVIVIILGLNKSTSKASTCL</sequence>
<evidence type="ECO:0000313" key="2">
    <source>
        <dbReference type="EMBL" id="CAA3011397.1"/>
    </source>
</evidence>
<name>A0A8S0U3I7_OLEEU</name>
<dbReference type="InterPro" id="IPR001932">
    <property type="entry name" value="PPM-type_phosphatase-like_dom"/>
</dbReference>
<dbReference type="Gramene" id="OE9A039652T1">
    <property type="protein sequence ID" value="OE9A039652C1"/>
    <property type="gene ID" value="OE9A039652"/>
</dbReference>
<keyword evidence="3" id="KW-1185">Reference proteome</keyword>
<dbReference type="InterPro" id="IPR015655">
    <property type="entry name" value="PP2C"/>
</dbReference>